<comment type="caution">
    <text evidence="4">The sequence shown here is derived from an EMBL/GenBank/DDBJ whole genome shotgun (WGS) entry which is preliminary data.</text>
</comment>
<evidence type="ECO:0000313" key="5">
    <source>
        <dbReference type="Proteomes" id="UP000813824"/>
    </source>
</evidence>
<dbReference type="Gene3D" id="4.10.1000.10">
    <property type="entry name" value="Zinc finger, CCCH-type"/>
    <property type="match status" value="1"/>
</dbReference>
<evidence type="ECO:0000256" key="1">
    <source>
        <dbReference type="PROSITE-ProRule" id="PRU00723"/>
    </source>
</evidence>
<organism evidence="4 5">
    <name type="scientific">Cristinia sonorae</name>
    <dbReference type="NCBI Taxonomy" id="1940300"/>
    <lineage>
        <taxon>Eukaryota</taxon>
        <taxon>Fungi</taxon>
        <taxon>Dikarya</taxon>
        <taxon>Basidiomycota</taxon>
        <taxon>Agaricomycotina</taxon>
        <taxon>Agaricomycetes</taxon>
        <taxon>Agaricomycetidae</taxon>
        <taxon>Agaricales</taxon>
        <taxon>Pleurotineae</taxon>
        <taxon>Stephanosporaceae</taxon>
        <taxon>Cristinia</taxon>
    </lineage>
</organism>
<dbReference type="InterPro" id="IPR057683">
    <property type="entry name" value="DUF7923"/>
</dbReference>
<gene>
    <name evidence="4" type="ORF">BXZ70DRAFT_415569</name>
</gene>
<keyword evidence="1" id="KW-0863">Zinc-finger</keyword>
<feature type="region of interest" description="Disordered" evidence="2">
    <location>
        <begin position="325"/>
        <end position="352"/>
    </location>
</feature>
<dbReference type="PANTHER" id="PTHR37543">
    <property type="entry name" value="CCCH ZINC FINGER DNA BINDING PROTEIN (AFU_ORTHOLOGUE AFUA_5G12760)"/>
    <property type="match status" value="1"/>
</dbReference>
<protein>
    <recommendedName>
        <fullName evidence="3">C3H1-type domain-containing protein</fullName>
    </recommendedName>
</protein>
<dbReference type="PANTHER" id="PTHR37543:SF1">
    <property type="entry name" value="CCCH ZINC FINGER DNA BINDING PROTEIN (AFU_ORTHOLOGUE AFUA_5G12760)"/>
    <property type="match status" value="1"/>
</dbReference>
<keyword evidence="1" id="KW-0479">Metal-binding</keyword>
<dbReference type="EMBL" id="JAEVFJ010000003">
    <property type="protein sequence ID" value="KAH8106088.1"/>
    <property type="molecule type" value="Genomic_DNA"/>
</dbReference>
<evidence type="ECO:0000256" key="2">
    <source>
        <dbReference type="SAM" id="MobiDB-lite"/>
    </source>
</evidence>
<feature type="zinc finger region" description="C3H1-type" evidence="1">
    <location>
        <begin position="352"/>
        <end position="381"/>
    </location>
</feature>
<dbReference type="GO" id="GO:0008270">
    <property type="term" value="F:zinc ion binding"/>
    <property type="evidence" value="ECO:0007669"/>
    <property type="project" value="UniProtKB-KW"/>
</dbReference>
<evidence type="ECO:0000259" key="3">
    <source>
        <dbReference type="PROSITE" id="PS50103"/>
    </source>
</evidence>
<dbReference type="InterPro" id="IPR000571">
    <property type="entry name" value="Znf_CCCH"/>
</dbReference>
<evidence type="ECO:0000313" key="4">
    <source>
        <dbReference type="EMBL" id="KAH8106088.1"/>
    </source>
</evidence>
<dbReference type="PROSITE" id="PS50103">
    <property type="entry name" value="ZF_C3H1"/>
    <property type="match status" value="1"/>
</dbReference>
<dbReference type="OrthoDB" id="2270193at2759"/>
<proteinExistence type="predicted"/>
<dbReference type="AlphaFoldDB" id="A0A8K0XTR0"/>
<reference evidence="4" key="1">
    <citation type="journal article" date="2021" name="New Phytol.">
        <title>Evolutionary innovations through gain and loss of genes in the ectomycorrhizal Boletales.</title>
        <authorList>
            <person name="Wu G."/>
            <person name="Miyauchi S."/>
            <person name="Morin E."/>
            <person name="Kuo A."/>
            <person name="Drula E."/>
            <person name="Varga T."/>
            <person name="Kohler A."/>
            <person name="Feng B."/>
            <person name="Cao Y."/>
            <person name="Lipzen A."/>
            <person name="Daum C."/>
            <person name="Hundley H."/>
            <person name="Pangilinan J."/>
            <person name="Johnson J."/>
            <person name="Barry K."/>
            <person name="LaButti K."/>
            <person name="Ng V."/>
            <person name="Ahrendt S."/>
            <person name="Min B."/>
            <person name="Choi I.G."/>
            <person name="Park H."/>
            <person name="Plett J.M."/>
            <person name="Magnuson J."/>
            <person name="Spatafora J.W."/>
            <person name="Nagy L.G."/>
            <person name="Henrissat B."/>
            <person name="Grigoriev I.V."/>
            <person name="Yang Z.L."/>
            <person name="Xu J."/>
            <person name="Martin F.M."/>
        </authorList>
    </citation>
    <scope>NUCLEOTIDE SEQUENCE</scope>
    <source>
        <strain evidence="4">KKN 215</strain>
    </source>
</reference>
<keyword evidence="5" id="KW-1185">Reference proteome</keyword>
<feature type="domain" description="C3H1-type" evidence="3">
    <location>
        <begin position="352"/>
        <end position="381"/>
    </location>
</feature>
<dbReference type="Pfam" id="PF25540">
    <property type="entry name" value="DUF7923"/>
    <property type="match status" value="1"/>
</dbReference>
<dbReference type="Proteomes" id="UP000813824">
    <property type="component" value="Unassembled WGS sequence"/>
</dbReference>
<keyword evidence="1" id="KW-0862">Zinc</keyword>
<name>A0A8K0XTR0_9AGAR</name>
<accession>A0A8K0XTR0</accession>
<sequence>MVNVPIEQSQSVADVIQRSVLSLQEDVTAYVEAVLADRLKELTELRQELDSSNRFNDYFRKLDMDSAREREELRAQVRALKDAVLTQDRRVVCLIDGDGYIFSRSLITQGQEGGRLAAAKLSESIRDFIRSDGTQIYVYVFIHKQGLTNILRRCGLEAVARHLEEFMIGFNQSTERFIFVDVGSGKEAVDSKIRAYLEDEAKITQTTKIIFGGCHDNGYTNTLRSLITAGHGNKLVLLEGYKTMAAGYGILPVQSLAIPELFEPEKLEDQAVYHRAISPNVPLSTPAVPPGLGIETPTATSPILTSIPANTGPVSYRTALQTAGAGSRTQTWRGPPSPPRTRRIDPSKALSKQTPPPCNIFYLTNGQCKFKDSCAFAHDYLLTADQLDEVREFAKKSPCATMIRGDMCTYGEQCCYGHKCPMLGKCFFFKMGTCKFTAAGMHSE</sequence>